<dbReference type="Proteomes" id="UP000077202">
    <property type="component" value="Unassembled WGS sequence"/>
</dbReference>
<organism evidence="1 2">
    <name type="scientific">Marchantia polymorpha subsp. ruderalis</name>
    <dbReference type="NCBI Taxonomy" id="1480154"/>
    <lineage>
        <taxon>Eukaryota</taxon>
        <taxon>Viridiplantae</taxon>
        <taxon>Streptophyta</taxon>
        <taxon>Embryophyta</taxon>
        <taxon>Marchantiophyta</taxon>
        <taxon>Marchantiopsida</taxon>
        <taxon>Marchantiidae</taxon>
        <taxon>Marchantiales</taxon>
        <taxon>Marchantiaceae</taxon>
        <taxon>Marchantia</taxon>
    </lineage>
</organism>
<dbReference type="EMBL" id="LVLJ01000986">
    <property type="protein sequence ID" value="OAE31656.1"/>
    <property type="molecule type" value="Genomic_DNA"/>
</dbReference>
<evidence type="ECO:0000313" key="1">
    <source>
        <dbReference type="EMBL" id="OAE31656.1"/>
    </source>
</evidence>
<accession>A0A176WHM8</accession>
<evidence type="ECO:0000313" key="2">
    <source>
        <dbReference type="Proteomes" id="UP000077202"/>
    </source>
</evidence>
<comment type="caution">
    <text evidence="1">The sequence shown here is derived from an EMBL/GenBank/DDBJ whole genome shotgun (WGS) entry which is preliminary data.</text>
</comment>
<proteinExistence type="predicted"/>
<reference evidence="1" key="1">
    <citation type="submission" date="2016-03" db="EMBL/GenBank/DDBJ databases">
        <title>Mechanisms controlling the formation of the plant cell surface in tip-growing cells are functionally conserved among land plants.</title>
        <authorList>
            <person name="Honkanen S."/>
            <person name="Jones V.A."/>
            <person name="Morieri G."/>
            <person name="Champion C."/>
            <person name="Hetherington A.J."/>
            <person name="Kelly S."/>
            <person name="Saint-Marcoux D."/>
            <person name="Proust H."/>
            <person name="Prescott H."/>
            <person name="Dolan L."/>
        </authorList>
    </citation>
    <scope>NUCLEOTIDE SEQUENCE [LARGE SCALE GENOMIC DNA]</scope>
    <source>
        <tissue evidence="1">Whole gametophyte</tissue>
    </source>
</reference>
<dbReference type="AlphaFoldDB" id="A0A176WHM8"/>
<name>A0A176WHM8_MARPO</name>
<keyword evidence="2" id="KW-1185">Reference proteome</keyword>
<gene>
    <name evidence="1" type="ORF">AXG93_3384s1300</name>
</gene>
<protein>
    <submittedName>
        <fullName evidence="1">Uncharacterized protein</fullName>
    </submittedName>
</protein>
<sequence>MDSSRVEMNRVPLAKDGQAVFPFPFASLPTRSSSSSSSGGCFRKVPVSAPAPALAPAPAPAPEGPWQRIRQPLPLSLAWPGLAWLGMACYGWPGPFGTNLNFCTTDPISALYSSGSGQQR</sequence>